<evidence type="ECO:0000313" key="2">
    <source>
        <dbReference type="Proteomes" id="UP000600946"/>
    </source>
</evidence>
<proteinExistence type="predicted"/>
<accession>A0ABQ2ZWJ2</accession>
<reference evidence="2" key="1">
    <citation type="journal article" date="2019" name="Int. J. Syst. Evol. Microbiol.">
        <title>The Global Catalogue of Microorganisms (GCM) 10K type strain sequencing project: providing services to taxonomists for standard genome sequencing and annotation.</title>
        <authorList>
            <consortium name="The Broad Institute Genomics Platform"/>
            <consortium name="The Broad Institute Genome Sequencing Center for Infectious Disease"/>
            <person name="Wu L."/>
            <person name="Ma J."/>
        </authorList>
    </citation>
    <scope>NUCLEOTIDE SEQUENCE [LARGE SCALE GENOMIC DNA]</scope>
    <source>
        <strain evidence="2">JCM 4594</strain>
    </source>
</reference>
<protein>
    <submittedName>
        <fullName evidence="1">Uncharacterized protein</fullName>
    </submittedName>
</protein>
<dbReference type="Proteomes" id="UP000600946">
    <property type="component" value="Unassembled WGS sequence"/>
</dbReference>
<comment type="caution">
    <text evidence="1">The sequence shown here is derived from an EMBL/GenBank/DDBJ whole genome shotgun (WGS) entry which is preliminary data.</text>
</comment>
<evidence type="ECO:0000313" key="1">
    <source>
        <dbReference type="EMBL" id="GGY25520.1"/>
    </source>
</evidence>
<sequence length="73" mass="7970">MTSAEELFPRVLPGRVALCIECKTLTRAPIAVRWIQSTSGPGTTLYACPDHVPGLVHGPQWDELPAMRRSIGN</sequence>
<keyword evidence="2" id="KW-1185">Reference proteome</keyword>
<gene>
    <name evidence="1" type="ORF">GCM10010326_19210</name>
</gene>
<dbReference type="EMBL" id="BMUU01000002">
    <property type="protein sequence ID" value="GGY25520.1"/>
    <property type="molecule type" value="Genomic_DNA"/>
</dbReference>
<organism evidence="1 2">
    <name type="scientific">Streptomyces xanthochromogenes</name>
    <dbReference type="NCBI Taxonomy" id="67384"/>
    <lineage>
        <taxon>Bacteria</taxon>
        <taxon>Bacillati</taxon>
        <taxon>Actinomycetota</taxon>
        <taxon>Actinomycetes</taxon>
        <taxon>Kitasatosporales</taxon>
        <taxon>Streptomycetaceae</taxon>
        <taxon>Streptomyces</taxon>
    </lineage>
</organism>
<name>A0ABQ2ZWJ2_9ACTN</name>